<dbReference type="GO" id="GO:0046872">
    <property type="term" value="F:metal ion binding"/>
    <property type="evidence" value="ECO:0007669"/>
    <property type="project" value="UniProtKB-KW"/>
</dbReference>
<dbReference type="InterPro" id="IPR001365">
    <property type="entry name" value="A_deaminase_dom"/>
</dbReference>
<dbReference type="EC" id="3.5.4.4" evidence="8"/>
<dbReference type="Proteomes" id="UP000567795">
    <property type="component" value="Unassembled WGS sequence"/>
</dbReference>
<proteinExistence type="inferred from homology"/>
<dbReference type="PANTHER" id="PTHR43114">
    <property type="entry name" value="ADENINE DEAMINASE"/>
    <property type="match status" value="1"/>
</dbReference>
<evidence type="ECO:0000256" key="4">
    <source>
        <dbReference type="ARBA" id="ARBA00022801"/>
    </source>
</evidence>
<dbReference type="PROSITE" id="PS00485">
    <property type="entry name" value="A_DEAMINASE"/>
    <property type="match status" value="1"/>
</dbReference>
<feature type="region of interest" description="Disordered" evidence="6">
    <location>
        <begin position="51"/>
        <end position="78"/>
    </location>
</feature>
<dbReference type="InterPro" id="IPR006330">
    <property type="entry name" value="Ado/ade_deaminase"/>
</dbReference>
<feature type="domain" description="Adenosine deaminase" evidence="7">
    <location>
        <begin position="18"/>
        <end position="51"/>
    </location>
</feature>
<evidence type="ECO:0000259" key="7">
    <source>
        <dbReference type="Pfam" id="PF00962"/>
    </source>
</evidence>
<feature type="compositionally biased region" description="Basic and acidic residues" evidence="6">
    <location>
        <begin position="385"/>
        <end position="396"/>
    </location>
</feature>
<dbReference type="InterPro" id="IPR006650">
    <property type="entry name" value="A/AMP_deam_AS"/>
</dbReference>
<protein>
    <submittedName>
        <fullName evidence="8">Adenosine deaminase</fullName>
        <ecNumber evidence="8">3.5.4.4</ecNumber>
    </submittedName>
</protein>
<organism evidence="8 9">
    <name type="scientific">Allostreptomyces psammosilenae</name>
    <dbReference type="NCBI Taxonomy" id="1892865"/>
    <lineage>
        <taxon>Bacteria</taxon>
        <taxon>Bacillati</taxon>
        <taxon>Actinomycetota</taxon>
        <taxon>Actinomycetes</taxon>
        <taxon>Kitasatosporales</taxon>
        <taxon>Streptomycetaceae</taxon>
        <taxon>Allostreptomyces</taxon>
    </lineage>
</organism>
<accession>A0A852ZVC5</accession>
<comment type="cofactor">
    <cofactor evidence="1">
        <name>Zn(2+)</name>
        <dbReference type="ChEBI" id="CHEBI:29105"/>
    </cofactor>
</comment>
<dbReference type="GO" id="GO:0016814">
    <property type="term" value="F:hydrolase activity, acting on carbon-nitrogen (but not peptide) bonds, in cyclic amidines"/>
    <property type="evidence" value="ECO:0007669"/>
    <property type="project" value="UniProtKB-ARBA"/>
</dbReference>
<evidence type="ECO:0000256" key="3">
    <source>
        <dbReference type="ARBA" id="ARBA00022723"/>
    </source>
</evidence>
<reference evidence="8 9" key="1">
    <citation type="submission" date="2020-07" db="EMBL/GenBank/DDBJ databases">
        <title>Sequencing the genomes of 1000 actinobacteria strains.</title>
        <authorList>
            <person name="Klenk H.-P."/>
        </authorList>
    </citation>
    <scope>NUCLEOTIDE SEQUENCE [LARGE SCALE GENOMIC DNA]</scope>
    <source>
        <strain evidence="8 9">DSM 42178</strain>
    </source>
</reference>
<keyword evidence="5" id="KW-0862">Zinc</keyword>
<evidence type="ECO:0000313" key="9">
    <source>
        <dbReference type="Proteomes" id="UP000567795"/>
    </source>
</evidence>
<evidence type="ECO:0000256" key="5">
    <source>
        <dbReference type="ARBA" id="ARBA00022833"/>
    </source>
</evidence>
<evidence type="ECO:0000256" key="1">
    <source>
        <dbReference type="ARBA" id="ARBA00001947"/>
    </source>
</evidence>
<dbReference type="Pfam" id="PF00962">
    <property type="entry name" value="A_deaminase"/>
    <property type="match status" value="2"/>
</dbReference>
<keyword evidence="9" id="KW-1185">Reference proteome</keyword>
<dbReference type="PANTHER" id="PTHR43114:SF6">
    <property type="entry name" value="ADENINE DEAMINASE"/>
    <property type="match status" value="1"/>
</dbReference>
<dbReference type="Gene3D" id="3.20.20.140">
    <property type="entry name" value="Metal-dependent hydrolases"/>
    <property type="match status" value="1"/>
</dbReference>
<gene>
    <name evidence="8" type="ORF">FHU37_002828</name>
</gene>
<feature type="region of interest" description="Disordered" evidence="6">
    <location>
        <begin position="376"/>
        <end position="413"/>
    </location>
</feature>
<feature type="domain" description="Adenosine deaminase" evidence="7">
    <location>
        <begin position="82"/>
        <end position="365"/>
    </location>
</feature>
<dbReference type="SUPFAM" id="SSF51556">
    <property type="entry name" value="Metallo-dependent hydrolases"/>
    <property type="match status" value="1"/>
</dbReference>
<name>A0A852ZVC5_9ACTN</name>
<dbReference type="GO" id="GO:0019239">
    <property type="term" value="F:deaminase activity"/>
    <property type="evidence" value="ECO:0007669"/>
    <property type="project" value="InterPro"/>
</dbReference>
<evidence type="ECO:0000256" key="6">
    <source>
        <dbReference type="SAM" id="MobiDB-lite"/>
    </source>
</evidence>
<dbReference type="NCBIfam" id="NF006849">
    <property type="entry name" value="PRK09358.1-5"/>
    <property type="match status" value="1"/>
</dbReference>
<keyword evidence="4 8" id="KW-0378">Hydrolase</keyword>
<evidence type="ECO:0000313" key="8">
    <source>
        <dbReference type="EMBL" id="NYI05885.1"/>
    </source>
</evidence>
<comment type="similarity">
    <text evidence="2">Belongs to the metallo-dependent hydrolases superfamily. Adenosine and AMP deaminases family.</text>
</comment>
<comment type="caution">
    <text evidence="8">The sequence shown here is derived from an EMBL/GenBank/DDBJ whole genome shotgun (WGS) entry which is preliminary data.</text>
</comment>
<dbReference type="InterPro" id="IPR032466">
    <property type="entry name" value="Metal_Hydrolase"/>
</dbReference>
<dbReference type="RefSeq" id="WP_179814543.1">
    <property type="nucleotide sequence ID" value="NZ_JACBZD010000001.1"/>
</dbReference>
<dbReference type="EMBL" id="JACBZD010000001">
    <property type="protein sequence ID" value="NYI05885.1"/>
    <property type="molecule type" value="Genomic_DNA"/>
</dbReference>
<evidence type="ECO:0000256" key="2">
    <source>
        <dbReference type="ARBA" id="ARBA00006676"/>
    </source>
</evidence>
<dbReference type="GO" id="GO:0009168">
    <property type="term" value="P:purine ribonucleoside monophosphate biosynthetic process"/>
    <property type="evidence" value="ECO:0007669"/>
    <property type="project" value="InterPro"/>
</dbReference>
<sequence length="413" mass="44139">MERVPETVSGPRDVRALPKAHLHLHFTGAMRPATLRELADKHGVRLPDALAAAGASGGPGSPDGSAGALRADGRDGPVRMRATDARGWFRFQRLYDIARSVLRDEDDFRRLILEIAEDERRDGSRWLEIQVDPTSYAPRLGGLVPVVELVLDAARDASARTGVGIALLIAANRTRHPLDARTLARLAARYAGRGVVGFGLSNDERRGLARDFDRAFAIARGAGLLSCPHGGELAGPESVRACLRDLRADRIGHGVRVAEDEALMAELADRQVVCEVCPASNVALGVYEEPEQVPLRRLFEAGVPVALGADDPLLFGSRLADQYALARRVHGFDDAELAELARQSLRGSTAPEDVRKALLADVDAWLAGGAVAGDRAPRIGAQRTDGQRPRAQRADGQEALTAGAAGHRDGPPA</sequence>
<keyword evidence="3" id="KW-0479">Metal-binding</keyword>
<dbReference type="AlphaFoldDB" id="A0A852ZVC5"/>
<dbReference type="NCBIfam" id="TIGR01430">
    <property type="entry name" value="aden_deam"/>
    <property type="match status" value="1"/>
</dbReference>